<name>A0A9Q1K3Z8_9CARY</name>
<dbReference type="Proteomes" id="UP001153076">
    <property type="component" value="Unassembled WGS sequence"/>
</dbReference>
<dbReference type="AlphaFoldDB" id="A0A9Q1K3Z8"/>
<comment type="caution">
    <text evidence="2">The sequence shown here is derived from an EMBL/GenBank/DDBJ whole genome shotgun (WGS) entry which is preliminary data.</text>
</comment>
<feature type="region of interest" description="Disordered" evidence="1">
    <location>
        <begin position="194"/>
        <end position="219"/>
    </location>
</feature>
<protein>
    <submittedName>
        <fullName evidence="2">Uncharacterized protein</fullName>
    </submittedName>
</protein>
<gene>
    <name evidence="2" type="ORF">Cgig2_021436</name>
</gene>
<evidence type="ECO:0000256" key="1">
    <source>
        <dbReference type="SAM" id="MobiDB-lite"/>
    </source>
</evidence>
<dbReference type="EMBL" id="JAKOGI010000345">
    <property type="protein sequence ID" value="KAJ8436399.1"/>
    <property type="molecule type" value="Genomic_DNA"/>
</dbReference>
<accession>A0A9Q1K3Z8</accession>
<evidence type="ECO:0000313" key="2">
    <source>
        <dbReference type="EMBL" id="KAJ8436399.1"/>
    </source>
</evidence>
<sequence length="219" mass="24704">MTDLEVPSEVEFSMARFWDKAYNVPGKKQIVSFARVLAPNIDVFVSCSKATMFRVDKALCFRVDIDILKPLRLVVYIKRIKFYIKFKYVKLSDFYYRCGKLGLTLANYGLTLANYDLVLAEEGDDNLSRHHNAGTKLLEEKKLFMAFKNQVSHPKACVKLVYDNLAFVDKSGLTGESGDMIMANVIEISPETMPHGDSQAYKGGSSHSKIGRHDNLSVT</sequence>
<evidence type="ECO:0000313" key="3">
    <source>
        <dbReference type="Proteomes" id="UP001153076"/>
    </source>
</evidence>
<proteinExistence type="predicted"/>
<organism evidence="2 3">
    <name type="scientific">Carnegiea gigantea</name>
    <dbReference type="NCBI Taxonomy" id="171969"/>
    <lineage>
        <taxon>Eukaryota</taxon>
        <taxon>Viridiplantae</taxon>
        <taxon>Streptophyta</taxon>
        <taxon>Embryophyta</taxon>
        <taxon>Tracheophyta</taxon>
        <taxon>Spermatophyta</taxon>
        <taxon>Magnoliopsida</taxon>
        <taxon>eudicotyledons</taxon>
        <taxon>Gunneridae</taxon>
        <taxon>Pentapetalae</taxon>
        <taxon>Caryophyllales</taxon>
        <taxon>Cactineae</taxon>
        <taxon>Cactaceae</taxon>
        <taxon>Cactoideae</taxon>
        <taxon>Echinocereeae</taxon>
        <taxon>Carnegiea</taxon>
    </lineage>
</organism>
<keyword evidence="3" id="KW-1185">Reference proteome</keyword>
<reference evidence="2" key="1">
    <citation type="submission" date="2022-04" db="EMBL/GenBank/DDBJ databases">
        <title>Carnegiea gigantea Genome sequencing and assembly v2.</title>
        <authorList>
            <person name="Copetti D."/>
            <person name="Sanderson M.J."/>
            <person name="Burquez A."/>
            <person name="Wojciechowski M.F."/>
        </authorList>
    </citation>
    <scope>NUCLEOTIDE SEQUENCE</scope>
    <source>
        <strain evidence="2">SGP5-SGP5p</strain>
        <tissue evidence="2">Aerial part</tissue>
    </source>
</reference>